<dbReference type="InterPro" id="IPR010982">
    <property type="entry name" value="Lambda_DNA-bd_dom_sf"/>
</dbReference>
<dbReference type="EMBL" id="MFQE01000012">
    <property type="protein sequence ID" value="OGH73842.1"/>
    <property type="molecule type" value="Genomic_DNA"/>
</dbReference>
<keyword evidence="2" id="KW-0547">Nucleotide-binding</keyword>
<dbReference type="CDD" id="cd00093">
    <property type="entry name" value="HTH_XRE"/>
    <property type="match status" value="1"/>
</dbReference>
<comment type="caution">
    <text evidence="6">The sequence shown here is derived from an EMBL/GenBank/DDBJ whole genome shotgun (WGS) entry which is preliminary data.</text>
</comment>
<dbReference type="InterPro" id="IPR001387">
    <property type="entry name" value="Cro/C1-type_HTH"/>
</dbReference>
<dbReference type="SUPFAM" id="SSF140931">
    <property type="entry name" value="Fic-like"/>
    <property type="match status" value="1"/>
</dbReference>
<dbReference type="Gene3D" id="1.10.260.40">
    <property type="entry name" value="lambda repressor-like DNA-binding domains"/>
    <property type="match status" value="1"/>
</dbReference>
<dbReference type="AlphaFoldDB" id="A0A1F6MQE3"/>
<feature type="binding site" evidence="2">
    <location>
        <begin position="241"/>
        <end position="248"/>
    </location>
    <ligand>
        <name>ATP</name>
        <dbReference type="ChEBI" id="CHEBI:30616"/>
    </ligand>
</feature>
<protein>
    <recommendedName>
        <fullName evidence="8">Fido domain-containing protein</fullName>
    </recommendedName>
</protein>
<feature type="site" description="Important for autoinhibition of adenylyltransferase activity" evidence="3">
    <location>
        <position position="111"/>
    </location>
</feature>
<evidence type="ECO:0000256" key="1">
    <source>
        <dbReference type="PIRSR" id="PIRSR640198-1"/>
    </source>
</evidence>
<dbReference type="GO" id="GO:0003677">
    <property type="term" value="F:DNA binding"/>
    <property type="evidence" value="ECO:0007669"/>
    <property type="project" value="InterPro"/>
</dbReference>
<evidence type="ECO:0000313" key="7">
    <source>
        <dbReference type="Proteomes" id="UP000177457"/>
    </source>
</evidence>
<evidence type="ECO:0008006" key="8">
    <source>
        <dbReference type="Google" id="ProtNLM"/>
    </source>
</evidence>
<accession>A0A1F6MQE3</accession>
<dbReference type="Pfam" id="PF02661">
    <property type="entry name" value="Fic"/>
    <property type="match status" value="1"/>
</dbReference>
<gene>
    <name evidence="6" type="ORF">A3C90_02095</name>
</gene>
<dbReference type="PANTHER" id="PTHR13504">
    <property type="entry name" value="FIDO DOMAIN-CONTAINING PROTEIN DDB_G0283145"/>
    <property type="match status" value="1"/>
</dbReference>
<dbReference type="Pfam" id="PF01381">
    <property type="entry name" value="HTH_3"/>
    <property type="match status" value="1"/>
</dbReference>
<evidence type="ECO:0000259" key="5">
    <source>
        <dbReference type="PROSITE" id="PS51459"/>
    </source>
</evidence>
<dbReference type="GO" id="GO:0005524">
    <property type="term" value="F:ATP binding"/>
    <property type="evidence" value="ECO:0007669"/>
    <property type="project" value="UniProtKB-KW"/>
</dbReference>
<feature type="domain" description="HTH cro/C1-type" evidence="4">
    <location>
        <begin position="7"/>
        <end position="50"/>
    </location>
</feature>
<evidence type="ECO:0000313" key="6">
    <source>
        <dbReference type="EMBL" id="OGH73842.1"/>
    </source>
</evidence>
<name>A0A1F6MQE3_9BACT</name>
<dbReference type="Gene3D" id="1.10.3290.10">
    <property type="entry name" value="Fido-like domain"/>
    <property type="match status" value="1"/>
</dbReference>
<sequence length="335" mass="37837">MTTAEKLRLLQQISGLTQQRLAEKIGVTFVALNRWMNGKAHPRPAAEKKIDTLLAGYTGERVAPESARDARKMIITEKQNQRRRVLKTILQHPDIFDQFALSLTYHSCRIEGSTLTEQETAAVLFDNVALPRKSLAEQLGAKNHQTAFEYLLHHLGEGGALNEPFILRLHAMLMNGIRDDAGLYRRHGVRIVGSNVPAANYLKMPELMRELVKDIGKKTHEPIARAAQIHARFEQIHPFADGNGRVGRLLMNAMLVRNDIAPAVIREQDRRAYYRSLQQAQLKQVYEPLEEFISDAILAGYRILERRSQFVLSLPPISNLYYAAISPASSPPFSD</sequence>
<evidence type="ECO:0000256" key="3">
    <source>
        <dbReference type="PIRSR" id="PIRSR640198-3"/>
    </source>
</evidence>
<dbReference type="Proteomes" id="UP000177457">
    <property type="component" value="Unassembled WGS sequence"/>
</dbReference>
<evidence type="ECO:0000256" key="2">
    <source>
        <dbReference type="PIRSR" id="PIRSR640198-2"/>
    </source>
</evidence>
<dbReference type="PROSITE" id="PS51459">
    <property type="entry name" value="FIDO"/>
    <property type="match status" value="1"/>
</dbReference>
<dbReference type="InterPro" id="IPR003812">
    <property type="entry name" value="Fido"/>
</dbReference>
<dbReference type="PANTHER" id="PTHR13504:SF38">
    <property type="entry name" value="FIDO DOMAIN-CONTAINING PROTEIN"/>
    <property type="match status" value="1"/>
</dbReference>
<proteinExistence type="predicted"/>
<dbReference type="InterPro" id="IPR036597">
    <property type="entry name" value="Fido-like_dom_sf"/>
</dbReference>
<feature type="domain" description="Fido" evidence="5">
    <location>
        <begin position="161"/>
        <end position="295"/>
    </location>
</feature>
<keyword evidence="2" id="KW-0067">ATP-binding</keyword>
<evidence type="ECO:0000259" key="4">
    <source>
        <dbReference type="PROSITE" id="PS50943"/>
    </source>
</evidence>
<dbReference type="InterPro" id="IPR040198">
    <property type="entry name" value="Fido_containing"/>
</dbReference>
<dbReference type="PROSITE" id="PS50943">
    <property type="entry name" value="HTH_CROC1"/>
    <property type="match status" value="1"/>
</dbReference>
<feature type="binding site" evidence="2">
    <location>
        <begin position="273"/>
        <end position="274"/>
    </location>
    <ligand>
        <name>ATP</name>
        <dbReference type="ChEBI" id="CHEBI:30616"/>
    </ligand>
</feature>
<organism evidence="6 7">
    <name type="scientific">Candidatus Magasanikbacteria bacterium RIFCSPHIGHO2_02_FULL_51_14</name>
    <dbReference type="NCBI Taxonomy" id="1798683"/>
    <lineage>
        <taxon>Bacteria</taxon>
        <taxon>Candidatus Magasanikiibacteriota</taxon>
    </lineage>
</organism>
<reference evidence="6 7" key="1">
    <citation type="journal article" date="2016" name="Nat. Commun.">
        <title>Thousands of microbial genomes shed light on interconnected biogeochemical processes in an aquifer system.</title>
        <authorList>
            <person name="Anantharaman K."/>
            <person name="Brown C.T."/>
            <person name="Hug L.A."/>
            <person name="Sharon I."/>
            <person name="Castelle C.J."/>
            <person name="Probst A.J."/>
            <person name="Thomas B.C."/>
            <person name="Singh A."/>
            <person name="Wilkins M.J."/>
            <person name="Karaoz U."/>
            <person name="Brodie E.L."/>
            <person name="Williams K.H."/>
            <person name="Hubbard S.S."/>
            <person name="Banfield J.F."/>
        </authorList>
    </citation>
    <scope>NUCLEOTIDE SEQUENCE [LARGE SCALE GENOMIC DNA]</scope>
</reference>
<dbReference type="STRING" id="1798683.A3C90_02095"/>
<dbReference type="SUPFAM" id="SSF47413">
    <property type="entry name" value="lambda repressor-like DNA-binding domains"/>
    <property type="match status" value="1"/>
</dbReference>
<feature type="active site" evidence="1">
    <location>
        <position position="237"/>
    </location>
</feature>